<protein>
    <recommendedName>
        <fullName evidence="1">Phage-Barnase-EndoU-ColicinE5/D-RelE-like nuclease domain-containing protein</fullName>
    </recommendedName>
</protein>
<proteinExistence type="predicted"/>
<evidence type="ECO:0000313" key="2">
    <source>
        <dbReference type="EMBL" id="MDL0090026.1"/>
    </source>
</evidence>
<dbReference type="EMBL" id="JANURM010000037">
    <property type="protein sequence ID" value="MDL0090026.1"/>
    <property type="molecule type" value="Genomic_DNA"/>
</dbReference>
<accession>A0ABT7HSX0</accession>
<gene>
    <name evidence="2" type="ORF">NYG85_11735</name>
</gene>
<feature type="non-terminal residue" evidence="2">
    <location>
        <position position="1"/>
    </location>
</feature>
<reference evidence="2" key="1">
    <citation type="submission" date="2022-08" db="EMBL/GenBank/DDBJ databases">
        <authorList>
            <person name="Wang H."/>
        </authorList>
    </citation>
    <scope>NUCLEOTIDE SEQUENCE</scope>
    <source>
        <strain evidence="2">PS10</strain>
    </source>
</reference>
<organism evidence="2 3">
    <name type="scientific">Campylobacter gastrosuis</name>
    <dbReference type="NCBI Taxonomy" id="2974576"/>
    <lineage>
        <taxon>Bacteria</taxon>
        <taxon>Pseudomonadati</taxon>
        <taxon>Campylobacterota</taxon>
        <taxon>Epsilonproteobacteria</taxon>
        <taxon>Campylobacterales</taxon>
        <taxon>Campylobacteraceae</taxon>
        <taxon>Campylobacter</taxon>
    </lineage>
</organism>
<evidence type="ECO:0000313" key="3">
    <source>
        <dbReference type="Proteomes" id="UP001173801"/>
    </source>
</evidence>
<evidence type="ECO:0000259" key="1">
    <source>
        <dbReference type="Pfam" id="PF18809"/>
    </source>
</evidence>
<keyword evidence="3" id="KW-1185">Reference proteome</keyword>
<reference evidence="2" key="2">
    <citation type="journal article" date="2023" name="Microorganisms">
        <title>Isolation and Genomic Characteristics of Cat-Borne Campylobacter felis sp. nov. and Sheep-Borne Campylobacter ovis sp. nov.</title>
        <authorList>
            <person name="Wang H."/>
            <person name="Li Y."/>
            <person name="Gu Y."/>
            <person name="Zhou G."/>
            <person name="Chen X."/>
            <person name="Zhang X."/>
            <person name="Shao Z."/>
            <person name="Zhang J."/>
            <person name="Zhang M."/>
        </authorList>
    </citation>
    <scope>NUCLEOTIDE SEQUENCE</scope>
    <source>
        <strain evidence="2">PS10</strain>
    </source>
</reference>
<feature type="domain" description="Phage-Barnase-EndoU-ColicinE5/D-RelE-like nuclease" evidence="1">
    <location>
        <begin position="128"/>
        <end position="232"/>
    </location>
</feature>
<name>A0ABT7HSX0_9BACT</name>
<dbReference type="Pfam" id="PF18809">
    <property type="entry name" value="PBECR1"/>
    <property type="match status" value="1"/>
</dbReference>
<dbReference type="InterPro" id="IPR041092">
    <property type="entry name" value="PBECR1"/>
</dbReference>
<comment type="caution">
    <text evidence="2">The sequence shown here is derived from an EMBL/GenBank/DDBJ whole genome shotgun (WGS) entry which is preliminary data.</text>
</comment>
<sequence length="382" mass="42046">VAQIKKGTASLEQLQRLKDDLEASEYLGYDYKLFNPFDDEIPQNLAKVADEAIPKKESAQSAKAQLRSHFSGKKLTDTQRAELRAIIEKEYNITPIKEFGTNYAEYYHDGKGAVKKLLIEKQGQVAGAFYKYGLGDIDLVWGKTNDELNGFGLEKIAKKHLGDFVEFNGVTPYEKLANGLNEIIKNGEVADKNGVKTILYNNKDKVYAVGLSKGWHGNGENEWVITAYEKKNFKNGSGDSKTISAYAEIKEAKTPASTADNIIPQNEAKGEVSLKNSDDFIPFSHPVIGGGLFGGALNGVSRDENGDVSLNFDDFIKGFFGGAVGAKLASAGLKKSAPNLYKKFMGYANKYPKMAQTNPELLGTMLRSGRDSELKELERNLR</sequence>
<dbReference type="Proteomes" id="UP001173801">
    <property type="component" value="Unassembled WGS sequence"/>
</dbReference>